<dbReference type="SMART" id="SM00028">
    <property type="entry name" value="TPR"/>
    <property type="match status" value="3"/>
</dbReference>
<keyword evidence="7" id="KW-1185">Reference proteome</keyword>
<dbReference type="InterPro" id="IPR011990">
    <property type="entry name" value="TPR-like_helical_dom_sf"/>
</dbReference>
<dbReference type="GO" id="GO:0008270">
    <property type="term" value="F:zinc ion binding"/>
    <property type="evidence" value="ECO:0007669"/>
    <property type="project" value="UniProtKB-KW"/>
</dbReference>
<reference evidence="6 7" key="1">
    <citation type="journal article" date="2008" name="Nature">
        <title>The genome of Laccaria bicolor provides insights into mycorrhizal symbiosis.</title>
        <authorList>
            <person name="Martin F."/>
            <person name="Aerts A."/>
            <person name="Ahren D."/>
            <person name="Brun A."/>
            <person name="Danchin E.G.J."/>
            <person name="Duchaussoy F."/>
            <person name="Gibon J."/>
            <person name="Kohler A."/>
            <person name="Lindquist E."/>
            <person name="Pereda V."/>
            <person name="Salamov A."/>
            <person name="Shapiro H.J."/>
            <person name="Wuyts J."/>
            <person name="Blaudez D."/>
            <person name="Buee M."/>
            <person name="Brokstein P."/>
            <person name="Canbaeck B."/>
            <person name="Cohen D."/>
            <person name="Courty P.E."/>
            <person name="Coutinho P.M."/>
            <person name="Delaruelle C."/>
            <person name="Detter J.C."/>
            <person name="Deveau A."/>
            <person name="DiFazio S."/>
            <person name="Duplessis S."/>
            <person name="Fraissinet-Tachet L."/>
            <person name="Lucic E."/>
            <person name="Frey-Klett P."/>
            <person name="Fourrey C."/>
            <person name="Feussner I."/>
            <person name="Gay G."/>
            <person name="Grimwood J."/>
            <person name="Hoegger P.J."/>
            <person name="Jain P."/>
            <person name="Kilaru S."/>
            <person name="Labbe J."/>
            <person name="Lin Y.C."/>
            <person name="Legue V."/>
            <person name="Le Tacon F."/>
            <person name="Marmeisse R."/>
            <person name="Melayah D."/>
            <person name="Montanini B."/>
            <person name="Muratet M."/>
            <person name="Nehls U."/>
            <person name="Niculita-Hirzel H."/>
            <person name="Oudot-Le Secq M.P."/>
            <person name="Peter M."/>
            <person name="Quesneville H."/>
            <person name="Rajashekar B."/>
            <person name="Reich M."/>
            <person name="Rouhier N."/>
            <person name="Schmutz J."/>
            <person name="Yin T."/>
            <person name="Chalot M."/>
            <person name="Henrissat B."/>
            <person name="Kuees U."/>
            <person name="Lucas S."/>
            <person name="Van de Peer Y."/>
            <person name="Podila G.K."/>
            <person name="Polle A."/>
            <person name="Pukkila P.J."/>
            <person name="Richardson P.M."/>
            <person name="Rouze P."/>
            <person name="Sanders I.R."/>
            <person name="Stajich J.E."/>
            <person name="Tunlid A."/>
            <person name="Tuskan G."/>
            <person name="Grigoriev I.V."/>
        </authorList>
    </citation>
    <scope>NUCLEOTIDE SEQUENCE [LARGE SCALE GENOMIC DNA]</scope>
    <source>
        <strain evidence="7">S238N-H82 / ATCC MYA-4686</strain>
    </source>
</reference>
<evidence type="ECO:0000313" key="6">
    <source>
        <dbReference type="EMBL" id="EDR02625.1"/>
    </source>
</evidence>
<feature type="region of interest" description="Disordered" evidence="4">
    <location>
        <begin position="387"/>
        <end position="439"/>
    </location>
</feature>
<dbReference type="GO" id="GO:0101031">
    <property type="term" value="C:protein folding chaperone complex"/>
    <property type="evidence" value="ECO:0007669"/>
    <property type="project" value="TreeGrafter"/>
</dbReference>
<feature type="compositionally biased region" description="Basic residues" evidence="4">
    <location>
        <begin position="425"/>
        <end position="439"/>
    </location>
</feature>
<name>B0DS25_LACBS</name>
<dbReference type="AlphaFoldDB" id="B0DS25"/>
<dbReference type="InterPro" id="IPR000571">
    <property type="entry name" value="Znf_CCCH"/>
</dbReference>
<evidence type="ECO:0000256" key="4">
    <source>
        <dbReference type="SAM" id="MobiDB-lite"/>
    </source>
</evidence>
<dbReference type="PANTHER" id="PTHR46423:SF1">
    <property type="entry name" value="RNA POLYMERASE II-ASSOCIATED PROTEIN 3"/>
    <property type="match status" value="1"/>
</dbReference>
<dbReference type="PROSITE" id="PS50005">
    <property type="entry name" value="TPR"/>
    <property type="match status" value="1"/>
</dbReference>
<dbReference type="KEGG" id="lbc:LACBIDRAFT_295390"/>
<dbReference type="HOGENOM" id="CLU_562674_0_0_1"/>
<evidence type="ECO:0000256" key="2">
    <source>
        <dbReference type="PROSITE-ProRule" id="PRU00339"/>
    </source>
</evidence>
<dbReference type="STRING" id="486041.B0DS25"/>
<dbReference type="SUPFAM" id="SSF48452">
    <property type="entry name" value="TPR-like"/>
    <property type="match status" value="1"/>
</dbReference>
<keyword evidence="3" id="KW-0479">Metal-binding</keyword>
<dbReference type="Proteomes" id="UP000001194">
    <property type="component" value="Unassembled WGS sequence"/>
</dbReference>
<dbReference type="InParanoid" id="B0DS25"/>
<feature type="repeat" description="TPR" evidence="2">
    <location>
        <begin position="133"/>
        <end position="166"/>
    </location>
</feature>
<keyword evidence="3" id="KW-0862">Zinc</keyword>
<evidence type="ECO:0000259" key="5">
    <source>
        <dbReference type="PROSITE" id="PS50103"/>
    </source>
</evidence>
<organism evidence="7">
    <name type="scientific">Laccaria bicolor (strain S238N-H82 / ATCC MYA-4686)</name>
    <name type="common">Bicoloured deceiver</name>
    <name type="synonym">Laccaria laccata var. bicolor</name>
    <dbReference type="NCBI Taxonomy" id="486041"/>
    <lineage>
        <taxon>Eukaryota</taxon>
        <taxon>Fungi</taxon>
        <taxon>Dikarya</taxon>
        <taxon>Basidiomycota</taxon>
        <taxon>Agaricomycotina</taxon>
        <taxon>Agaricomycetes</taxon>
        <taxon>Agaricomycetidae</taxon>
        <taxon>Agaricales</taxon>
        <taxon>Agaricineae</taxon>
        <taxon>Hydnangiaceae</taxon>
        <taxon>Laccaria</taxon>
    </lineage>
</organism>
<dbReference type="InterPro" id="IPR019734">
    <property type="entry name" value="TPR_rpt"/>
</dbReference>
<gene>
    <name evidence="6" type="ORF">LACBIDRAFT_295390</name>
</gene>
<evidence type="ECO:0000256" key="3">
    <source>
        <dbReference type="PROSITE-ProRule" id="PRU00723"/>
    </source>
</evidence>
<feature type="domain" description="C3H1-type" evidence="5">
    <location>
        <begin position="316"/>
        <end position="344"/>
    </location>
</feature>
<sequence>MTHGKGPAILNSFVAADVLTTTTPVTTTILTTTTDSNHVPTPADAILKNPLDTDTADPQDITSEIEPPTPALHRPTNEELRVARAEKRAAKRAEKHTNAEDLKKQGDVLFSAEQYQEAYIPYLEATQVWPSNPTYWILLCTTYVKLGWYEEAAHSATRALTLDPKSSEARYLRGVARLEQKLLNAAKTDFETVLAHAPTHLPSQTSLSRTVAAITSSRTLGSHVLAPSIVDDVTKDLDFGYPHYPTDEDHALDVLDNDDGYSDSSDCVHVGSTTMQGACAEQSAPSLMPQMKEASETNCMFLPSSTRLYELTLCERRGKNVCTYFLLSLCKFGAHQCVYSHSTAYLPKKGWWTTEEKKDKIKAVMAIAEERKRVQRELEWQMRELERERRAKGKASAKKDGAKDKAKAQAQAPKDNVDTATGTLQKKKSTVRRGKGKAKIKAKSTAVIVPDDKAAPEVKADNDAPSVPFTDYNLASPVVPRPDALEAQVVLLISSEKFYA</sequence>
<dbReference type="GeneID" id="6082398"/>
<accession>B0DS25</accession>
<dbReference type="Gene3D" id="1.25.40.10">
    <property type="entry name" value="Tetratricopeptide repeat domain"/>
    <property type="match status" value="1"/>
</dbReference>
<dbReference type="RefSeq" id="XP_001886669.1">
    <property type="nucleotide sequence ID" value="XM_001886634.1"/>
</dbReference>
<dbReference type="EMBL" id="DS547129">
    <property type="protein sequence ID" value="EDR02625.1"/>
    <property type="molecule type" value="Genomic_DNA"/>
</dbReference>
<dbReference type="OrthoDB" id="629492at2759"/>
<feature type="region of interest" description="Disordered" evidence="4">
    <location>
        <begin position="33"/>
        <end position="73"/>
    </location>
</feature>
<keyword evidence="3" id="KW-0863">Zinc-finger</keyword>
<feature type="zinc finger region" description="C3H1-type" evidence="3">
    <location>
        <begin position="316"/>
        <end position="344"/>
    </location>
</feature>
<protein>
    <submittedName>
        <fullName evidence="6">Predicted protein</fullName>
    </submittedName>
</protein>
<evidence type="ECO:0000313" key="7">
    <source>
        <dbReference type="Proteomes" id="UP000001194"/>
    </source>
</evidence>
<evidence type="ECO:0000256" key="1">
    <source>
        <dbReference type="ARBA" id="ARBA00022803"/>
    </source>
</evidence>
<feature type="compositionally biased region" description="Basic and acidic residues" evidence="4">
    <location>
        <begin position="397"/>
        <end position="407"/>
    </location>
</feature>
<dbReference type="InterPro" id="IPR051966">
    <property type="entry name" value="RPAP3"/>
</dbReference>
<proteinExistence type="predicted"/>
<keyword evidence="1 2" id="KW-0802">TPR repeat</keyword>
<dbReference type="PROSITE" id="PS50103">
    <property type="entry name" value="ZF_C3H1"/>
    <property type="match status" value="1"/>
</dbReference>
<dbReference type="PANTHER" id="PTHR46423">
    <property type="entry name" value="RNA POLYMERASE II-ASSOCIATED PROTEIN 3"/>
    <property type="match status" value="1"/>
</dbReference>